<feature type="compositionally biased region" description="Polar residues" evidence="1">
    <location>
        <begin position="35"/>
        <end position="44"/>
    </location>
</feature>
<evidence type="ECO:0000313" key="2">
    <source>
        <dbReference type="EMBL" id="STQ14036.1"/>
    </source>
</evidence>
<evidence type="ECO:0000256" key="1">
    <source>
        <dbReference type="SAM" id="MobiDB-lite"/>
    </source>
</evidence>
<name>A0A377M7N7_ENTCL</name>
<evidence type="ECO:0000313" key="3">
    <source>
        <dbReference type="Proteomes" id="UP000255106"/>
    </source>
</evidence>
<dbReference type="EMBL" id="UGJB01000004">
    <property type="protein sequence ID" value="STQ14036.1"/>
    <property type="molecule type" value="Genomic_DNA"/>
</dbReference>
<accession>A0A377M7N7</accession>
<dbReference type="AlphaFoldDB" id="A0A377M7N7"/>
<feature type="region of interest" description="Disordered" evidence="1">
    <location>
        <begin position="1"/>
        <end position="44"/>
    </location>
</feature>
<protein>
    <submittedName>
        <fullName evidence="2">Uncharacterized protein</fullName>
    </submittedName>
</protein>
<feature type="compositionally biased region" description="Polar residues" evidence="1">
    <location>
        <begin position="1"/>
        <end position="10"/>
    </location>
</feature>
<sequence>MSKASQQAGNDQRRVVRRLPGQYIAGREEHHQRDQQLLTRESPG</sequence>
<organism evidence="2 3">
    <name type="scientific">Enterobacter cloacae</name>
    <dbReference type="NCBI Taxonomy" id="550"/>
    <lineage>
        <taxon>Bacteria</taxon>
        <taxon>Pseudomonadati</taxon>
        <taxon>Pseudomonadota</taxon>
        <taxon>Gammaproteobacteria</taxon>
        <taxon>Enterobacterales</taxon>
        <taxon>Enterobacteriaceae</taxon>
        <taxon>Enterobacter</taxon>
        <taxon>Enterobacter cloacae complex</taxon>
    </lineage>
</organism>
<dbReference type="Proteomes" id="UP000255106">
    <property type="component" value="Unassembled WGS sequence"/>
</dbReference>
<reference evidence="2 3" key="1">
    <citation type="submission" date="2018-06" db="EMBL/GenBank/DDBJ databases">
        <authorList>
            <consortium name="Pathogen Informatics"/>
            <person name="Doyle S."/>
        </authorList>
    </citation>
    <scope>NUCLEOTIDE SEQUENCE [LARGE SCALE GENOMIC DNA]</scope>
    <source>
        <strain evidence="2 3">NCTC10005</strain>
    </source>
</reference>
<proteinExistence type="predicted"/>
<gene>
    <name evidence="2" type="ORF">NCTC10005_06874</name>
</gene>